<dbReference type="GO" id="GO:0015360">
    <property type="term" value="F:acetate:proton symporter activity"/>
    <property type="evidence" value="ECO:0007669"/>
    <property type="project" value="TreeGrafter"/>
</dbReference>
<feature type="transmembrane region" description="Helical" evidence="7">
    <location>
        <begin position="254"/>
        <end position="274"/>
    </location>
</feature>
<evidence type="ECO:0000256" key="1">
    <source>
        <dbReference type="ARBA" id="ARBA00004141"/>
    </source>
</evidence>
<feature type="region of interest" description="Disordered" evidence="6">
    <location>
        <begin position="1"/>
        <end position="68"/>
    </location>
</feature>
<keyword evidence="4 7" id="KW-1133">Transmembrane helix</keyword>
<feature type="transmembrane region" description="Helical" evidence="7">
    <location>
        <begin position="201"/>
        <end position="218"/>
    </location>
</feature>
<dbReference type="InterPro" id="IPR047623">
    <property type="entry name" value="SatP"/>
</dbReference>
<keyword evidence="9" id="KW-1185">Reference proteome</keyword>
<dbReference type="NCBIfam" id="NF038013">
    <property type="entry name" value="AceTr_1"/>
    <property type="match status" value="1"/>
</dbReference>
<dbReference type="Proteomes" id="UP000674318">
    <property type="component" value="Chromosome 3"/>
</dbReference>
<evidence type="ECO:0000256" key="3">
    <source>
        <dbReference type="ARBA" id="ARBA00022692"/>
    </source>
</evidence>
<dbReference type="PANTHER" id="PTHR30178">
    <property type="entry name" value="INNER MEMBRANE PROTEIN YAAH"/>
    <property type="match status" value="1"/>
</dbReference>
<keyword evidence="3 7" id="KW-0812">Transmembrane</keyword>
<evidence type="ECO:0008006" key="10">
    <source>
        <dbReference type="Google" id="ProtNLM"/>
    </source>
</evidence>
<dbReference type="GeneID" id="94293733"/>
<feature type="transmembrane region" description="Helical" evidence="7">
    <location>
        <begin position="128"/>
        <end position="152"/>
    </location>
</feature>
<evidence type="ECO:0000256" key="4">
    <source>
        <dbReference type="ARBA" id="ARBA00022989"/>
    </source>
</evidence>
<feature type="compositionally biased region" description="Polar residues" evidence="6">
    <location>
        <begin position="47"/>
        <end position="66"/>
    </location>
</feature>
<evidence type="ECO:0000313" key="8">
    <source>
        <dbReference type="EMBL" id="KAG5511900.1"/>
    </source>
</evidence>
<evidence type="ECO:0000313" key="9">
    <source>
        <dbReference type="Proteomes" id="UP000674318"/>
    </source>
</evidence>
<dbReference type="Pfam" id="PF01184">
    <property type="entry name" value="Gpr1_Fun34_YaaH"/>
    <property type="match status" value="1"/>
</dbReference>
<feature type="transmembrane region" description="Helical" evidence="7">
    <location>
        <begin position="102"/>
        <end position="122"/>
    </location>
</feature>
<dbReference type="GO" id="GO:0071422">
    <property type="term" value="P:succinate transmembrane transport"/>
    <property type="evidence" value="ECO:0007669"/>
    <property type="project" value="TreeGrafter"/>
</dbReference>
<evidence type="ECO:0000256" key="5">
    <source>
        <dbReference type="ARBA" id="ARBA00023136"/>
    </source>
</evidence>
<feature type="transmembrane region" description="Helical" evidence="7">
    <location>
        <begin position="159"/>
        <end position="181"/>
    </location>
</feature>
<dbReference type="GO" id="GO:0005886">
    <property type="term" value="C:plasma membrane"/>
    <property type="evidence" value="ECO:0007669"/>
    <property type="project" value="TreeGrafter"/>
</dbReference>
<dbReference type="KEGG" id="phet:94293733"/>
<dbReference type="InterPro" id="IPR000791">
    <property type="entry name" value="Gpr1/Fun34/SatP-like"/>
</dbReference>
<comment type="subcellular location">
    <subcellularLocation>
        <location evidence="1">Membrane</location>
        <topology evidence="1">Multi-pass membrane protein</topology>
    </subcellularLocation>
</comment>
<sequence>MSKGVNRPSEPLAVGQSSGLRMEGATATSPLYGHENIAEGVKEDKNGSGSVPHTETHTPPDNNNVHHQSRYHYSASDDEEYSLDHQIRMLEVKQTIAMSRKWANPGPVGLLGFGTTTILLNLHNTGHYPLTTAVVAMGICVGGGAQIIAGLLEWAHHNTFAFVAFTAYGAFWLSLVCVWMLPSTATRLSPMVQPASADTVGAYLLLWGIFTFTMLLGALRTNVPLFLVFLTLTVLFLMLAGGNLANNTAVLRAAGYEGILCGSLALYLAVAEVLNEVWSRRILPVTPMAQVLSVVLRCCQGR</sequence>
<comment type="caution">
    <text evidence="8">The sequence shown here is derived from an EMBL/GenBank/DDBJ whole genome shotgun (WGS) entry which is preliminary data.</text>
</comment>
<gene>
    <name evidence="8" type="ORF">JKF63_07725</name>
</gene>
<accession>A0A836LLQ9</accession>
<dbReference type="OrthoDB" id="3648309at2759"/>
<dbReference type="EMBL" id="JAFJZO010000003">
    <property type="protein sequence ID" value="KAG5511900.1"/>
    <property type="molecule type" value="Genomic_DNA"/>
</dbReference>
<evidence type="ECO:0000256" key="6">
    <source>
        <dbReference type="SAM" id="MobiDB-lite"/>
    </source>
</evidence>
<protein>
    <recommendedName>
        <fullName evidence="10">GPR1/FUN34/yaaH family</fullName>
    </recommendedName>
</protein>
<evidence type="ECO:0000256" key="2">
    <source>
        <dbReference type="ARBA" id="ARBA00005587"/>
    </source>
</evidence>
<dbReference type="AlphaFoldDB" id="A0A836LLQ9"/>
<evidence type="ECO:0000256" key="7">
    <source>
        <dbReference type="SAM" id="Phobius"/>
    </source>
</evidence>
<feature type="compositionally biased region" description="Basic and acidic residues" evidence="6">
    <location>
        <begin position="36"/>
        <end position="46"/>
    </location>
</feature>
<proteinExistence type="inferred from homology"/>
<name>A0A836LLQ9_9TRYP</name>
<dbReference type="RefSeq" id="XP_067759856.1">
    <property type="nucleotide sequence ID" value="XM_067903656.1"/>
</dbReference>
<reference evidence="8 9" key="1">
    <citation type="submission" date="2021-02" db="EMBL/GenBank/DDBJ databases">
        <title>Porcisia hertigi Genome sequencing and assembly.</title>
        <authorList>
            <person name="Almutairi H."/>
            <person name="Gatherer D."/>
        </authorList>
    </citation>
    <scope>NUCLEOTIDE SEQUENCE [LARGE SCALE GENOMIC DNA]</scope>
    <source>
        <strain evidence="8 9">C119</strain>
    </source>
</reference>
<organism evidence="8 9">
    <name type="scientific">Porcisia hertigi</name>
    <dbReference type="NCBI Taxonomy" id="2761500"/>
    <lineage>
        <taxon>Eukaryota</taxon>
        <taxon>Discoba</taxon>
        <taxon>Euglenozoa</taxon>
        <taxon>Kinetoplastea</taxon>
        <taxon>Metakinetoplastina</taxon>
        <taxon>Trypanosomatida</taxon>
        <taxon>Trypanosomatidae</taxon>
        <taxon>Leishmaniinae</taxon>
        <taxon>Porcisia</taxon>
    </lineage>
</organism>
<feature type="transmembrane region" description="Helical" evidence="7">
    <location>
        <begin position="225"/>
        <end position="242"/>
    </location>
</feature>
<keyword evidence="5 7" id="KW-0472">Membrane</keyword>
<comment type="similarity">
    <text evidence="2">Belongs to the acetate uptake transporter (AceTr) (TC 2.A.96) family.</text>
</comment>
<dbReference type="PANTHER" id="PTHR30178:SF3">
    <property type="entry name" value="SUCCINATE-ACETATE_PROTON SYMPORTER SATP"/>
    <property type="match status" value="1"/>
</dbReference>